<evidence type="ECO:0000256" key="1">
    <source>
        <dbReference type="ARBA" id="ARBA00008728"/>
    </source>
</evidence>
<proteinExistence type="inferred from homology"/>
<dbReference type="InterPro" id="IPR018013">
    <property type="entry name" value="Channel_Tsx-like"/>
</dbReference>
<sequence>MKIAPMSVSVVAGAMLSTLSMSASAEMLWSSFSLTYLNGSDYEVGDPDRQVVTVEHASGHSWGDNFFFLDRLESDNGNSENYMELSPRLSLSSLTGNDLSFGPVKDVLLAGTWESGEGFDNFLAGVGVSLDVPGFQYFNANLYRANNDKSSNDTQLTLTWGLPFSLSDAEFLYDGFIDWTTSESDKASEMNFTSQLKWNAGKLIGTKAPVYVGVEYAYWNNKFGIDGVDERNPALLLKWHF</sequence>
<accession>A0A1H9CQS3</accession>
<keyword evidence="4" id="KW-1185">Reference proteome</keyword>
<dbReference type="AlphaFoldDB" id="A0A1H9CQS3"/>
<name>A0A1H9CQS3_9GAMM</name>
<evidence type="ECO:0000313" key="4">
    <source>
        <dbReference type="Proteomes" id="UP000198749"/>
    </source>
</evidence>
<evidence type="ECO:0000313" key="3">
    <source>
        <dbReference type="EMBL" id="SEQ03576.1"/>
    </source>
</evidence>
<dbReference type="GO" id="GO:0009279">
    <property type="term" value="C:cell outer membrane"/>
    <property type="evidence" value="ECO:0007669"/>
    <property type="project" value="InterPro"/>
</dbReference>
<dbReference type="Gene3D" id="2.40.230.20">
    <property type="entry name" value="Nucleoside-specific channel-forming protein, Tsx-like"/>
    <property type="match status" value="1"/>
</dbReference>
<dbReference type="EMBL" id="FOGB01000001">
    <property type="protein sequence ID" value="SEQ03576.1"/>
    <property type="molecule type" value="Genomic_DNA"/>
</dbReference>
<dbReference type="Proteomes" id="UP000198749">
    <property type="component" value="Unassembled WGS sequence"/>
</dbReference>
<feature type="signal peptide" evidence="2">
    <location>
        <begin position="1"/>
        <end position="25"/>
    </location>
</feature>
<evidence type="ECO:0000256" key="2">
    <source>
        <dbReference type="SAM" id="SignalP"/>
    </source>
</evidence>
<reference evidence="4" key="1">
    <citation type="submission" date="2016-10" db="EMBL/GenBank/DDBJ databases">
        <authorList>
            <person name="Varghese N."/>
            <person name="Submissions S."/>
        </authorList>
    </citation>
    <scope>NUCLEOTIDE SEQUENCE [LARGE SCALE GENOMIC DNA]</scope>
    <source>
        <strain evidence="4">DSM 18887</strain>
    </source>
</reference>
<dbReference type="Pfam" id="PF03502">
    <property type="entry name" value="Channel_Tsx"/>
    <property type="match status" value="1"/>
</dbReference>
<organism evidence="3 4">
    <name type="scientific">Amphritea atlantica</name>
    <dbReference type="NCBI Taxonomy" id="355243"/>
    <lineage>
        <taxon>Bacteria</taxon>
        <taxon>Pseudomonadati</taxon>
        <taxon>Pseudomonadota</taxon>
        <taxon>Gammaproteobacteria</taxon>
        <taxon>Oceanospirillales</taxon>
        <taxon>Oceanospirillaceae</taxon>
        <taxon>Amphritea</taxon>
    </lineage>
</organism>
<dbReference type="STRING" id="355243.SAMN03080615_00115"/>
<protein>
    <submittedName>
        <fullName evidence="3">Nucleoside-specific outer membrane channel protein Tsx</fullName>
    </submittedName>
</protein>
<dbReference type="InterPro" id="IPR036777">
    <property type="entry name" value="Channel_Tsx-like_sf"/>
</dbReference>
<dbReference type="SUPFAM" id="SSF111364">
    <property type="entry name" value="Tsx-like channel"/>
    <property type="match status" value="1"/>
</dbReference>
<comment type="similarity">
    <text evidence="1">Belongs to the nucleoside-specific channel-forming outer membrane porin (Tsx) (TC 1.B.10) family.</text>
</comment>
<gene>
    <name evidence="3" type="ORF">SAMN03080615_00115</name>
</gene>
<dbReference type="OrthoDB" id="104801at2"/>
<keyword evidence="2" id="KW-0732">Signal</keyword>
<feature type="chain" id="PRO_5011542773" evidence="2">
    <location>
        <begin position="26"/>
        <end position="241"/>
    </location>
</feature>
<dbReference type="RefSeq" id="WP_091352542.1">
    <property type="nucleotide sequence ID" value="NZ_AP025284.1"/>
</dbReference>